<evidence type="ECO:0000313" key="2">
    <source>
        <dbReference type="Proteomes" id="UP000295709"/>
    </source>
</evidence>
<keyword evidence="2" id="KW-1185">Reference proteome</keyword>
<comment type="caution">
    <text evidence="1">The sequence shown here is derived from an EMBL/GenBank/DDBJ whole genome shotgun (WGS) entry which is preliminary data.</text>
</comment>
<name>A0ABY2FX88_9FLAO</name>
<dbReference type="Gene3D" id="1.20.1290.10">
    <property type="entry name" value="AhpD-like"/>
    <property type="match status" value="1"/>
</dbReference>
<protein>
    <submittedName>
        <fullName evidence="1">Alkylhydroperoxidase family enzyme</fullName>
    </submittedName>
</protein>
<gene>
    <name evidence="1" type="ORF">BCF50_2127</name>
</gene>
<organism evidence="1 2">
    <name type="scientific">Chryseobacterium daecheongense</name>
    <dbReference type="NCBI Taxonomy" id="192389"/>
    <lineage>
        <taxon>Bacteria</taxon>
        <taxon>Pseudomonadati</taxon>
        <taxon>Bacteroidota</taxon>
        <taxon>Flavobacteriia</taxon>
        <taxon>Flavobacteriales</taxon>
        <taxon>Weeksellaceae</taxon>
        <taxon>Chryseobacterium group</taxon>
        <taxon>Chryseobacterium</taxon>
    </lineage>
</organism>
<accession>A0ABY2FX88</accession>
<proteinExistence type="predicted"/>
<dbReference type="SUPFAM" id="SSF69118">
    <property type="entry name" value="AhpD-like"/>
    <property type="match status" value="1"/>
</dbReference>
<evidence type="ECO:0000313" key="1">
    <source>
        <dbReference type="EMBL" id="TDX93170.1"/>
    </source>
</evidence>
<sequence length="158" mass="18214">MSEYKIKKMTRITFSENGNTAFEKLIGHNVAILHNWDQLEEAFWQNTSLDKDLLEQVRRTMAFENGCEYCMVKGGKPDFDSSEMKISIAATFAELFCKDHHSIVSGHFDLLKEYFTDQQISELCTFISFINASQKLGKIFNLTEDFQAHAVVQLKDLK</sequence>
<reference evidence="1 2" key="1">
    <citation type="submission" date="2019-03" db="EMBL/GenBank/DDBJ databases">
        <title>Genomic Encyclopedia of Archaeal and Bacterial Type Strains, Phase II (KMG-II): from individual species to whole genera.</title>
        <authorList>
            <person name="Goeker M."/>
        </authorList>
    </citation>
    <scope>NUCLEOTIDE SEQUENCE [LARGE SCALE GENOMIC DNA]</scope>
    <source>
        <strain evidence="1 2">DSM 15235</strain>
    </source>
</reference>
<dbReference type="EMBL" id="SOQW01000002">
    <property type="protein sequence ID" value="TDX93170.1"/>
    <property type="molecule type" value="Genomic_DNA"/>
</dbReference>
<dbReference type="Proteomes" id="UP000295709">
    <property type="component" value="Unassembled WGS sequence"/>
</dbReference>
<dbReference type="InterPro" id="IPR029032">
    <property type="entry name" value="AhpD-like"/>
</dbReference>